<evidence type="ECO:0000256" key="3">
    <source>
        <dbReference type="ARBA" id="ARBA00022679"/>
    </source>
</evidence>
<gene>
    <name evidence="7" type="ORF">LCDPAC02_00410</name>
</gene>
<dbReference type="GO" id="GO:0000428">
    <property type="term" value="C:DNA-directed RNA polymerase complex"/>
    <property type="evidence" value="ECO:0007669"/>
    <property type="project" value="UniProtKB-KW"/>
</dbReference>
<dbReference type="EMBL" id="MK500299">
    <property type="protein sequence ID" value="QBK84842.1"/>
    <property type="molecule type" value="Genomic_DNA"/>
</dbReference>
<evidence type="ECO:0000256" key="4">
    <source>
        <dbReference type="ARBA" id="ARBA00022695"/>
    </source>
</evidence>
<dbReference type="SUPFAM" id="SSF64484">
    <property type="entry name" value="beta and beta-prime subunits of DNA dependent RNA-polymerase"/>
    <property type="match status" value="2"/>
</dbReference>
<evidence type="ECO:0000256" key="2">
    <source>
        <dbReference type="ARBA" id="ARBA00022478"/>
    </source>
</evidence>
<dbReference type="Gene3D" id="2.40.40.20">
    <property type="match status" value="1"/>
</dbReference>
<dbReference type="Gene3D" id="1.10.132.30">
    <property type="match status" value="1"/>
</dbReference>
<dbReference type="Gene3D" id="3.30.1490.180">
    <property type="entry name" value="RNA polymerase ii"/>
    <property type="match status" value="1"/>
</dbReference>
<dbReference type="GO" id="GO:0003899">
    <property type="term" value="F:DNA-directed RNA polymerase activity"/>
    <property type="evidence" value="ECO:0007669"/>
    <property type="project" value="UniProtKB-EC"/>
</dbReference>
<keyword evidence="3" id="KW-0808">Transferase</keyword>
<dbReference type="InterPro" id="IPR045867">
    <property type="entry name" value="DNA-dir_RpoC_beta_prime"/>
</dbReference>
<reference evidence="7" key="1">
    <citation type="journal article" date="2019" name="MBio">
        <title>Virus Genomes from Deep Sea Sediments Expand the Ocean Megavirome and Support Independent Origins of Viral Gigantism.</title>
        <authorList>
            <person name="Backstrom D."/>
            <person name="Yutin N."/>
            <person name="Jorgensen S.L."/>
            <person name="Dharamshi J."/>
            <person name="Homa F."/>
            <person name="Zaremba-Niedwiedzka K."/>
            <person name="Spang A."/>
            <person name="Wolf Y.I."/>
            <person name="Koonin E.V."/>
            <person name="Ettema T.J."/>
        </authorList>
    </citation>
    <scope>NUCLEOTIDE SEQUENCE</scope>
</reference>
<evidence type="ECO:0000259" key="6">
    <source>
        <dbReference type="SMART" id="SM00663"/>
    </source>
</evidence>
<evidence type="ECO:0000256" key="5">
    <source>
        <dbReference type="ARBA" id="ARBA00023163"/>
    </source>
</evidence>
<keyword evidence="5" id="KW-0804">Transcription</keyword>
<dbReference type="InterPro" id="IPR000722">
    <property type="entry name" value="RNA_pol_asu"/>
</dbReference>
<dbReference type="GO" id="GO:0006351">
    <property type="term" value="P:DNA-templated transcription"/>
    <property type="evidence" value="ECO:0007669"/>
    <property type="project" value="InterPro"/>
</dbReference>
<accession>A0A481YNG9</accession>
<dbReference type="SMART" id="SM00663">
    <property type="entry name" value="RPOLA_N"/>
    <property type="match status" value="1"/>
</dbReference>
<dbReference type="PANTHER" id="PTHR19376:SF32">
    <property type="entry name" value="DNA-DIRECTED RNA POLYMERASE III SUBUNIT RPC1"/>
    <property type="match status" value="1"/>
</dbReference>
<dbReference type="EC" id="2.7.7.6" evidence="1"/>
<dbReference type="InterPro" id="IPR038120">
    <property type="entry name" value="Rpb1_funnel_sf"/>
</dbReference>
<organism evidence="7">
    <name type="scientific">Pithovirus LCDPAC02</name>
    <dbReference type="NCBI Taxonomy" id="2506601"/>
    <lineage>
        <taxon>Viruses</taxon>
        <taxon>Pithoviruses</taxon>
    </lineage>
</organism>
<keyword evidence="2 7" id="KW-0240">DNA-directed RNA polymerase</keyword>
<evidence type="ECO:0000256" key="1">
    <source>
        <dbReference type="ARBA" id="ARBA00012418"/>
    </source>
</evidence>
<dbReference type="Pfam" id="PF00623">
    <property type="entry name" value="RNA_pol_Rpb1_2"/>
    <property type="match status" value="1"/>
</dbReference>
<proteinExistence type="predicted"/>
<dbReference type="PANTHER" id="PTHR19376">
    <property type="entry name" value="DNA-DIRECTED RNA POLYMERASE"/>
    <property type="match status" value="1"/>
</dbReference>
<protein>
    <recommendedName>
        <fullName evidence="1">DNA-directed RNA polymerase</fullName>
        <ecNumber evidence="1">2.7.7.6</ecNumber>
    </recommendedName>
</protein>
<dbReference type="InterPro" id="IPR006592">
    <property type="entry name" value="RNA_pol_N"/>
</dbReference>
<evidence type="ECO:0000313" key="7">
    <source>
        <dbReference type="EMBL" id="QBK84842.1"/>
    </source>
</evidence>
<sequence>MSSIDSLFKYFETKGTRIKEYNIVLMSDRDKLALAKTKNSNGKIINKLEIEEEPDKLCSICNTNIRLCNANHMKYIKTSNSYLNPVYLSELYNILSIFCMSCSKPYIGQDIYNAKYIVEEDENSISKFINEVKKRQKSIKYCHTHRLDEEDNLVICGHDTHDGNTKIKIFLKPELINKYQFVYKFHTEKGEEDEYHEMKYSEIKNALKGIRNKGNIIGRETLHMLNIDPNLSIEDIITDILMVMPYRYRSNITISGNIKPNPFTIIYMRIFTLSSEGATSQDITKKVYELIYGGKTRTGATFEKTDNIVDKIKGKNSLLYGLAAQKTPTTGRAVLGSHNGDLDYVGIPKVFMESTPYPDEVRSDNIEDLEKLMKVGKIFGERPKNSIGGYFYRRRLNVGMNIYRQMKEQDYVMITRQPITNGGSIQISKIFPHKKYKNGKIIIDTSDGTFRIPVLLTSPLNADFDGDEANMIVPQTIESVNELSQKYYDISKIINSENGSVYISIANTVRLGVYLLLKKRNFSVSEFFRNISLISEPRPSSLQIYELFKIVKKDNIHYMDNNYTTLLSSVNNLRDDIIDKAIEHKTLKQKHFLFSDNIPIKKSIFLMNYYYDIKDISLIEYNINKYFNIVKNSVKLVDILNDINIIYDDTYNYPYTIYEGNIDENILNDIDINTKFKLLNLINDNFFKSLSKEYLNHNEKEINKDKKYYLHKDFEYNSDLKGFYILSNKLSKIFEEYIENIIPGTFLYSFSLPKLFDYYYGKQTIIKDGILIDKEYNDSMIKFLRSGIITYIVTQNYNKNSFIDVKAGYEFIIYLNRIVHRSYMYTNYTFSLSGLVGNLEDYVNYSEKINDIKFNELSLINYELNTLYNKFKDININQFKSKISEILVRRTNEIIKKLEPYMNSKKVDIYYKSGTKGKELNFKQMIYLIGLIYVSGNIEIYYNQLNKKKGFFDSTHISYCIYSFLDGYLLRNNLPMSRAATIAIYKRHSSIPTTGSANSSSKIYDNVTKSELNGNAIRDDGGTYYYLGKYGGDGLDNTKIIIDEKGDRFPVDMDLLANIIKK</sequence>
<name>A0A481YNG9_9VIRU</name>
<feature type="domain" description="RNA polymerase N-terminal" evidence="6">
    <location>
        <begin position="234"/>
        <end position="517"/>
    </location>
</feature>
<dbReference type="GO" id="GO:0003677">
    <property type="term" value="F:DNA binding"/>
    <property type="evidence" value="ECO:0007669"/>
    <property type="project" value="InterPro"/>
</dbReference>
<keyword evidence="4" id="KW-0548">Nucleotidyltransferase</keyword>